<reference evidence="3 4" key="1">
    <citation type="submission" date="2018-11" db="EMBL/GenBank/DDBJ databases">
        <authorList>
            <consortium name="Pathogen Informatics"/>
        </authorList>
    </citation>
    <scope>NUCLEOTIDE SEQUENCE [LARGE SCALE GENOMIC DNA]</scope>
</reference>
<name>A0A3P7J5H3_STRVU</name>
<evidence type="ECO:0000256" key="2">
    <source>
        <dbReference type="SAM" id="Phobius"/>
    </source>
</evidence>
<proteinExistence type="predicted"/>
<dbReference type="OrthoDB" id="5819285at2759"/>
<keyword evidence="4" id="KW-1185">Reference proteome</keyword>
<feature type="transmembrane region" description="Helical" evidence="2">
    <location>
        <begin position="78"/>
        <end position="104"/>
    </location>
</feature>
<keyword evidence="2" id="KW-0812">Transmembrane</keyword>
<dbReference type="Proteomes" id="UP000270094">
    <property type="component" value="Unassembled WGS sequence"/>
</dbReference>
<evidence type="ECO:0000313" key="4">
    <source>
        <dbReference type="Proteomes" id="UP000270094"/>
    </source>
</evidence>
<protein>
    <submittedName>
        <fullName evidence="3">Uncharacterized protein</fullName>
    </submittedName>
</protein>
<accession>A0A3P7J5H3</accession>
<keyword evidence="2" id="KW-1133">Transmembrane helix</keyword>
<feature type="compositionally biased region" description="Basic and acidic residues" evidence="1">
    <location>
        <begin position="8"/>
        <end position="27"/>
    </location>
</feature>
<evidence type="ECO:0000313" key="3">
    <source>
        <dbReference type="EMBL" id="VDM80640.1"/>
    </source>
</evidence>
<dbReference type="AlphaFoldDB" id="A0A3P7J5H3"/>
<gene>
    <name evidence="3" type="ORF">SVUK_LOCUS15638</name>
</gene>
<sequence length="196" mass="22084">MFMSQPRSRHDSLSEKSQRNDEREQNRRFPSSDVDSKQFLRIASWQKTSDSETSTIASEPDKGGTMLSWYRNISRRKFFIILIILLIVLFAAAIILTVVLVVVLPGRHHGDHDFTAIVFTPTIPYTTTVTTASVPYPVGYVVGTVFRYIPLGKVDSVMPDTRGYTYRKQLLTWGNDTISVLADNVTQGSLHLDTGN</sequence>
<keyword evidence="2" id="KW-0472">Membrane</keyword>
<feature type="region of interest" description="Disordered" evidence="1">
    <location>
        <begin position="1"/>
        <end position="35"/>
    </location>
</feature>
<evidence type="ECO:0000256" key="1">
    <source>
        <dbReference type="SAM" id="MobiDB-lite"/>
    </source>
</evidence>
<organism evidence="3 4">
    <name type="scientific">Strongylus vulgaris</name>
    <name type="common">Blood worm</name>
    <dbReference type="NCBI Taxonomy" id="40348"/>
    <lineage>
        <taxon>Eukaryota</taxon>
        <taxon>Metazoa</taxon>
        <taxon>Ecdysozoa</taxon>
        <taxon>Nematoda</taxon>
        <taxon>Chromadorea</taxon>
        <taxon>Rhabditida</taxon>
        <taxon>Rhabditina</taxon>
        <taxon>Rhabditomorpha</taxon>
        <taxon>Strongyloidea</taxon>
        <taxon>Strongylidae</taxon>
        <taxon>Strongylus</taxon>
    </lineage>
</organism>
<dbReference type="EMBL" id="UYYB01109352">
    <property type="protein sequence ID" value="VDM80640.1"/>
    <property type="molecule type" value="Genomic_DNA"/>
</dbReference>